<gene>
    <name evidence="7" type="ORF">ABQM86_20540</name>
</gene>
<reference evidence="7" key="1">
    <citation type="submission" date="2024-07" db="EMBL/GenBank/DDBJ databases">
        <authorList>
            <person name="Li J."/>
            <person name="Wei H."/>
            <person name="Ma J."/>
        </authorList>
    </citation>
    <scope>NUCLEOTIDE SEQUENCE</scope>
    <source>
        <strain evidence="7">AMU7</strain>
    </source>
</reference>
<dbReference type="InterPro" id="IPR050223">
    <property type="entry name" value="D-isomer_2-hydroxyacid_DH"/>
</dbReference>
<evidence type="ECO:0000259" key="5">
    <source>
        <dbReference type="Pfam" id="PF00389"/>
    </source>
</evidence>
<sequence>MNELRRPVVVIAMSREAFAQQFDGTHLDRVRRCADLSQPELVEDLHNPVHHERLAKAELLLTSWGTPSLTDDILDRMPRLKAVFHCAGTVKHLVGDSFWARGIQLTNAAEANAIPVAEFTFASIVLAGKKAQFYSREAVASRPPLGVNHPRHPFGTVSNYQQSIGIIGFSRIGRRVVEQVSRLHRSTCWVADPYASREAVELAGGQLCSLQEMLPKVSILSIHAPALEETRHMIGAKELAMLPDHATLINTARGSLVDTAALEAECASGRLNAVLDVTDPEPLPSSSVLWGLQNVSITPHIAGSLGTETFRMTDQALQEMERFVSGLALASPITVSDLEYQA</sequence>
<protein>
    <submittedName>
        <fullName evidence="7">Hydroxyacid dehydrogenase</fullName>
    </submittedName>
</protein>
<dbReference type="Pfam" id="PF00389">
    <property type="entry name" value="2-Hacid_dh"/>
    <property type="match status" value="1"/>
</dbReference>
<dbReference type="EMBL" id="CP165735">
    <property type="protein sequence ID" value="XDV71316.1"/>
    <property type="molecule type" value="Genomic_DNA"/>
</dbReference>
<dbReference type="RefSeq" id="WP_369745448.1">
    <property type="nucleotide sequence ID" value="NZ_CP165735.1"/>
</dbReference>
<feature type="domain" description="D-isomer specific 2-hydroxyacid dehydrogenase catalytic" evidence="5">
    <location>
        <begin position="38"/>
        <end position="329"/>
    </location>
</feature>
<proteinExistence type="inferred from homology"/>
<evidence type="ECO:0000256" key="2">
    <source>
        <dbReference type="ARBA" id="ARBA00023002"/>
    </source>
</evidence>
<dbReference type="SUPFAM" id="SSF51735">
    <property type="entry name" value="NAD(P)-binding Rossmann-fold domains"/>
    <property type="match status" value="1"/>
</dbReference>
<comment type="similarity">
    <text evidence="1 4">Belongs to the D-isomer specific 2-hydroxyacid dehydrogenase family.</text>
</comment>
<dbReference type="Pfam" id="PF02826">
    <property type="entry name" value="2-Hacid_dh_C"/>
    <property type="match status" value="1"/>
</dbReference>
<accession>A0AB39YQY6</accession>
<dbReference type="InterPro" id="IPR036291">
    <property type="entry name" value="NAD(P)-bd_dom_sf"/>
</dbReference>
<dbReference type="GO" id="GO:0030267">
    <property type="term" value="F:glyoxylate reductase (NADPH) activity"/>
    <property type="evidence" value="ECO:0007669"/>
    <property type="project" value="TreeGrafter"/>
</dbReference>
<evidence type="ECO:0000256" key="1">
    <source>
        <dbReference type="ARBA" id="ARBA00005854"/>
    </source>
</evidence>
<dbReference type="InterPro" id="IPR006140">
    <property type="entry name" value="D-isomer_DH_NAD-bd"/>
</dbReference>
<dbReference type="GO" id="GO:0016618">
    <property type="term" value="F:hydroxypyruvate reductase [NAD(P)H] activity"/>
    <property type="evidence" value="ECO:0007669"/>
    <property type="project" value="TreeGrafter"/>
</dbReference>
<evidence type="ECO:0000259" key="6">
    <source>
        <dbReference type="Pfam" id="PF02826"/>
    </source>
</evidence>
<dbReference type="CDD" id="cd12167">
    <property type="entry name" value="2-Hacid_dh_8"/>
    <property type="match status" value="1"/>
</dbReference>
<dbReference type="PANTHER" id="PTHR10996">
    <property type="entry name" value="2-HYDROXYACID DEHYDROGENASE-RELATED"/>
    <property type="match status" value="1"/>
</dbReference>
<dbReference type="GO" id="GO:0051287">
    <property type="term" value="F:NAD binding"/>
    <property type="evidence" value="ECO:0007669"/>
    <property type="project" value="InterPro"/>
</dbReference>
<keyword evidence="2 4" id="KW-0560">Oxidoreductase</keyword>
<evidence type="ECO:0000256" key="3">
    <source>
        <dbReference type="ARBA" id="ARBA00023027"/>
    </source>
</evidence>
<dbReference type="SUPFAM" id="SSF52283">
    <property type="entry name" value="Formate/glycerate dehydrogenase catalytic domain-like"/>
    <property type="match status" value="1"/>
</dbReference>
<dbReference type="GO" id="GO:0005829">
    <property type="term" value="C:cytosol"/>
    <property type="evidence" value="ECO:0007669"/>
    <property type="project" value="TreeGrafter"/>
</dbReference>
<organism evidence="7">
    <name type="scientific">Paenarthrobacter sp. AMU7</name>
    <dbReference type="NCBI Taxonomy" id="3162492"/>
    <lineage>
        <taxon>Bacteria</taxon>
        <taxon>Bacillati</taxon>
        <taxon>Actinomycetota</taxon>
        <taxon>Actinomycetes</taxon>
        <taxon>Micrococcales</taxon>
        <taxon>Micrococcaceae</taxon>
        <taxon>Paenarthrobacter</taxon>
    </lineage>
</organism>
<feature type="domain" description="D-isomer specific 2-hydroxyacid dehydrogenase NAD-binding" evidence="6">
    <location>
        <begin position="156"/>
        <end position="302"/>
    </location>
</feature>
<name>A0AB39YQY6_9MICC</name>
<evidence type="ECO:0000256" key="4">
    <source>
        <dbReference type="RuleBase" id="RU003719"/>
    </source>
</evidence>
<dbReference type="PANTHER" id="PTHR10996:SF178">
    <property type="entry name" value="2-HYDROXYACID DEHYDROGENASE YGL185C-RELATED"/>
    <property type="match status" value="1"/>
</dbReference>
<dbReference type="Gene3D" id="3.40.50.720">
    <property type="entry name" value="NAD(P)-binding Rossmann-like Domain"/>
    <property type="match status" value="2"/>
</dbReference>
<evidence type="ECO:0000313" key="7">
    <source>
        <dbReference type="EMBL" id="XDV71316.1"/>
    </source>
</evidence>
<dbReference type="AlphaFoldDB" id="A0AB39YQY6"/>
<dbReference type="InterPro" id="IPR006139">
    <property type="entry name" value="D-isomer_2_OHA_DH_cat_dom"/>
</dbReference>
<keyword evidence="3" id="KW-0520">NAD</keyword>